<dbReference type="GO" id="GO:0003924">
    <property type="term" value="F:GTPase activity"/>
    <property type="evidence" value="ECO:0007669"/>
    <property type="project" value="InterPro"/>
</dbReference>
<dbReference type="Ensembl" id="ENSMALT00000031304.1">
    <property type="protein sequence ID" value="ENSMALP00000030760.1"/>
    <property type="gene ID" value="ENSMALG00000021261.1"/>
</dbReference>
<reference evidence="3" key="1">
    <citation type="submission" date="2025-08" db="UniProtKB">
        <authorList>
            <consortium name="Ensembl"/>
        </authorList>
    </citation>
    <scope>IDENTIFICATION</scope>
</reference>
<dbReference type="CDD" id="cd00154">
    <property type="entry name" value="Rab"/>
    <property type="match status" value="1"/>
</dbReference>
<dbReference type="PANTHER" id="PTHR47977">
    <property type="entry name" value="RAS-RELATED PROTEIN RAB"/>
    <property type="match status" value="1"/>
</dbReference>
<keyword evidence="1" id="KW-0547">Nucleotide-binding</keyword>
<dbReference type="FunFam" id="3.40.50.300:FF:001447">
    <property type="entry name" value="Ras-related protein Rab-1B"/>
    <property type="match status" value="1"/>
</dbReference>
<dbReference type="PRINTS" id="PR00449">
    <property type="entry name" value="RASTRNSFRMNG"/>
</dbReference>
<evidence type="ECO:0000313" key="3">
    <source>
        <dbReference type="Ensembl" id="ENSMALP00000030760.1"/>
    </source>
</evidence>
<evidence type="ECO:0000256" key="2">
    <source>
        <dbReference type="ARBA" id="ARBA00023134"/>
    </source>
</evidence>
<evidence type="ECO:0000313" key="4">
    <source>
        <dbReference type="Proteomes" id="UP000261600"/>
    </source>
</evidence>
<dbReference type="SMART" id="SM00175">
    <property type="entry name" value="RAB"/>
    <property type="match status" value="1"/>
</dbReference>
<dbReference type="NCBIfam" id="TIGR00231">
    <property type="entry name" value="small_GTP"/>
    <property type="match status" value="1"/>
</dbReference>
<dbReference type="Gene3D" id="3.40.50.300">
    <property type="entry name" value="P-loop containing nucleotide triphosphate hydrolases"/>
    <property type="match status" value="1"/>
</dbReference>
<name>A0A3Q3KBS4_MONAL</name>
<dbReference type="Proteomes" id="UP000261600">
    <property type="component" value="Unplaced"/>
</dbReference>
<dbReference type="STRING" id="43700.ENSMALP00000030760"/>
<dbReference type="InterPro" id="IPR001806">
    <property type="entry name" value="Small_GTPase"/>
</dbReference>
<keyword evidence="2" id="KW-0342">GTP-binding</keyword>
<keyword evidence="4" id="KW-1185">Reference proteome</keyword>
<protein>
    <submittedName>
        <fullName evidence="3">Uncharacterized protein</fullName>
    </submittedName>
</protein>
<dbReference type="PROSITE" id="PS51419">
    <property type="entry name" value="RAB"/>
    <property type="match status" value="1"/>
</dbReference>
<dbReference type="InterPro" id="IPR050227">
    <property type="entry name" value="Rab"/>
</dbReference>
<reference evidence="3" key="2">
    <citation type="submission" date="2025-09" db="UniProtKB">
        <authorList>
            <consortium name="Ensembl"/>
        </authorList>
    </citation>
    <scope>IDENTIFICATION</scope>
</reference>
<dbReference type="InterPro" id="IPR027417">
    <property type="entry name" value="P-loop_NTPase"/>
</dbReference>
<dbReference type="Pfam" id="PF00071">
    <property type="entry name" value="Ras"/>
    <property type="match status" value="1"/>
</dbReference>
<dbReference type="SMART" id="SM00174">
    <property type="entry name" value="RHO"/>
    <property type="match status" value="1"/>
</dbReference>
<dbReference type="SUPFAM" id="SSF52540">
    <property type="entry name" value="P-loop containing nucleoside triphosphate hydrolases"/>
    <property type="match status" value="1"/>
</dbReference>
<organism evidence="3 4">
    <name type="scientific">Monopterus albus</name>
    <name type="common">Swamp eel</name>
    <dbReference type="NCBI Taxonomy" id="43700"/>
    <lineage>
        <taxon>Eukaryota</taxon>
        <taxon>Metazoa</taxon>
        <taxon>Chordata</taxon>
        <taxon>Craniata</taxon>
        <taxon>Vertebrata</taxon>
        <taxon>Euteleostomi</taxon>
        <taxon>Actinopterygii</taxon>
        <taxon>Neopterygii</taxon>
        <taxon>Teleostei</taxon>
        <taxon>Neoteleostei</taxon>
        <taxon>Acanthomorphata</taxon>
        <taxon>Anabantaria</taxon>
        <taxon>Synbranchiformes</taxon>
        <taxon>Synbranchidae</taxon>
        <taxon>Monopterus</taxon>
    </lineage>
</organism>
<sequence length="199" mass="22299">MELLVFQPYLPFGCSNIANMYICLLTADCLFHSEKAPKQVPAVQHCYAEVRLGQESQRKISLEGDSTGLGVRSKSYNVVMVGDASVGKTSFMKRAQSGKFSLDLPSSVGLDSCMWTVVVDGKPVVLQLWDTAGQERFRSITRQIFHKAHAFLLMYDIASSQSFSAVSYWADCIQVWGISSFSKMLSLLFRALYNVFYRC</sequence>
<dbReference type="GO" id="GO:0005525">
    <property type="term" value="F:GTP binding"/>
    <property type="evidence" value="ECO:0007669"/>
    <property type="project" value="UniProtKB-KW"/>
</dbReference>
<proteinExistence type="predicted"/>
<dbReference type="SMART" id="SM00173">
    <property type="entry name" value="RAS"/>
    <property type="match status" value="1"/>
</dbReference>
<accession>A0A3Q3KBS4</accession>
<dbReference type="AlphaFoldDB" id="A0A3Q3KBS4"/>
<evidence type="ECO:0000256" key="1">
    <source>
        <dbReference type="ARBA" id="ARBA00022741"/>
    </source>
</evidence>
<dbReference type="InterPro" id="IPR005225">
    <property type="entry name" value="Small_GTP-bd"/>
</dbReference>